<evidence type="ECO:0000313" key="8">
    <source>
        <dbReference type="Proteomes" id="UP000233440"/>
    </source>
</evidence>
<comment type="similarity">
    <text evidence="2">Belongs to the glycosyltransferase 28 family.</text>
</comment>
<evidence type="ECO:0000313" key="7">
    <source>
        <dbReference type="EMBL" id="PKR86212.1"/>
    </source>
</evidence>
<organism evidence="7 8">
    <name type="scientific">Heyndrickxia camelliae</name>
    <dbReference type="NCBI Taxonomy" id="1707093"/>
    <lineage>
        <taxon>Bacteria</taxon>
        <taxon>Bacillati</taxon>
        <taxon>Bacillota</taxon>
        <taxon>Bacilli</taxon>
        <taxon>Bacillales</taxon>
        <taxon>Bacillaceae</taxon>
        <taxon>Heyndrickxia</taxon>
    </lineage>
</organism>
<evidence type="ECO:0000256" key="2">
    <source>
        <dbReference type="ARBA" id="ARBA00006962"/>
    </source>
</evidence>
<dbReference type="InterPro" id="IPR009695">
    <property type="entry name" value="Diacylglyc_glucosyltr_N"/>
</dbReference>
<dbReference type="SUPFAM" id="SSF53756">
    <property type="entry name" value="UDP-Glycosyltransferase/glycogen phosphorylase"/>
    <property type="match status" value="1"/>
</dbReference>
<proteinExistence type="inferred from homology"/>
<dbReference type="Pfam" id="PF06925">
    <property type="entry name" value="MGDG_synth"/>
    <property type="match status" value="1"/>
</dbReference>
<dbReference type="AlphaFoldDB" id="A0A2N3LNE6"/>
<gene>
    <name evidence="7" type="ORF">CWO92_03675</name>
</gene>
<evidence type="ECO:0000256" key="4">
    <source>
        <dbReference type="ARBA" id="ARBA00022679"/>
    </source>
</evidence>
<dbReference type="InterPro" id="IPR050519">
    <property type="entry name" value="Glycosyltransf_28_UgtP"/>
</dbReference>
<dbReference type="RefSeq" id="WP_101352851.1">
    <property type="nucleotide sequence ID" value="NZ_PIQO01000002.1"/>
</dbReference>
<dbReference type="OrthoDB" id="9815663at2"/>
<feature type="domain" description="Glycosyl transferase family 28 C-terminal" evidence="5">
    <location>
        <begin position="237"/>
        <end position="363"/>
    </location>
</feature>
<evidence type="ECO:0000259" key="6">
    <source>
        <dbReference type="Pfam" id="PF06925"/>
    </source>
</evidence>
<dbReference type="InterPro" id="IPR007235">
    <property type="entry name" value="Glyco_trans_28_C"/>
</dbReference>
<dbReference type="Proteomes" id="UP000233440">
    <property type="component" value="Unassembled WGS sequence"/>
</dbReference>
<dbReference type="GO" id="GO:0016020">
    <property type="term" value="C:membrane"/>
    <property type="evidence" value="ECO:0007669"/>
    <property type="project" value="UniProtKB-SubCell"/>
</dbReference>
<dbReference type="Gene3D" id="3.40.50.2000">
    <property type="entry name" value="Glycogen Phosphorylase B"/>
    <property type="match status" value="1"/>
</dbReference>
<sequence>MVMKKKEKILILSGSFGQGHQQVATAIREAVELRLPDFESIVVDFMAWAHPNVYPISHYVYMKSIQMLPQLYGYLYKKTHDRNAFSLGLNNIMSAGMGKMLKLLQQIRPTVVVSTFPFAAGILSKLKEYGLTNVPLVTVITDHSTHSYWIHPFTNHYIVGSNGVKQELIHLGITGEQITCTGIPIRTKFLQPMSKEALIQKHGLNPCLPTILMMGGGEGLIGEELLNPGTLDTLPFKAQFMILCGHNEKLRRQLESKLHSTKHPIYLFGYIEHVQELMAISDLIVTKPGGVTTSEAIAMELPMILYKPLPGQEQENAQFLTRSGVAVNVKDTAELISSISTFLNNSADVIRMKKNAKILNKKAAAFEAVDIITESMMQQRPFYETELSPMTKWRTNRLLKREGAFYSHI</sequence>
<comment type="subcellular location">
    <subcellularLocation>
        <location evidence="1">Membrane</location>
    </subcellularLocation>
</comment>
<dbReference type="Pfam" id="PF04101">
    <property type="entry name" value="Glyco_tran_28_C"/>
    <property type="match status" value="1"/>
</dbReference>
<evidence type="ECO:0000256" key="1">
    <source>
        <dbReference type="ARBA" id="ARBA00004370"/>
    </source>
</evidence>
<evidence type="ECO:0000256" key="3">
    <source>
        <dbReference type="ARBA" id="ARBA00022676"/>
    </source>
</evidence>
<dbReference type="PANTHER" id="PTHR43025:SF3">
    <property type="entry name" value="MONOGALACTOSYLDIACYLGLYCEROL SYNTHASE 1, CHLOROPLASTIC"/>
    <property type="match status" value="1"/>
</dbReference>
<dbReference type="GO" id="GO:0009247">
    <property type="term" value="P:glycolipid biosynthetic process"/>
    <property type="evidence" value="ECO:0007669"/>
    <property type="project" value="InterPro"/>
</dbReference>
<name>A0A2N3LNE6_9BACI</name>
<protein>
    <submittedName>
        <fullName evidence="7">1,2-diacylglycerol 3-glucosyltransferase</fullName>
    </submittedName>
</protein>
<comment type="caution">
    <text evidence="7">The sequence shown here is derived from an EMBL/GenBank/DDBJ whole genome shotgun (WGS) entry which is preliminary data.</text>
</comment>
<accession>A0A2N3LNE6</accession>
<keyword evidence="8" id="KW-1185">Reference proteome</keyword>
<dbReference type="GO" id="GO:0016758">
    <property type="term" value="F:hexosyltransferase activity"/>
    <property type="evidence" value="ECO:0007669"/>
    <property type="project" value="InterPro"/>
</dbReference>
<keyword evidence="4 7" id="KW-0808">Transferase</keyword>
<keyword evidence="3" id="KW-0328">Glycosyltransferase</keyword>
<dbReference type="EMBL" id="PIQO01000002">
    <property type="protein sequence ID" value="PKR86212.1"/>
    <property type="molecule type" value="Genomic_DNA"/>
</dbReference>
<feature type="domain" description="Diacylglycerol glucosyltransferase N-terminal" evidence="6">
    <location>
        <begin position="20"/>
        <end position="185"/>
    </location>
</feature>
<dbReference type="PANTHER" id="PTHR43025">
    <property type="entry name" value="MONOGALACTOSYLDIACYLGLYCEROL SYNTHASE"/>
    <property type="match status" value="1"/>
</dbReference>
<evidence type="ECO:0000259" key="5">
    <source>
        <dbReference type="Pfam" id="PF04101"/>
    </source>
</evidence>
<reference evidence="7 8" key="1">
    <citation type="submission" date="2017-11" db="EMBL/GenBank/DDBJ databases">
        <title>Bacillus camelliae sp. nov., isolated from pu'er tea.</title>
        <authorList>
            <person name="Niu L."/>
        </authorList>
    </citation>
    <scope>NUCLEOTIDE SEQUENCE [LARGE SCALE GENOMIC DNA]</scope>
    <source>
        <strain evidence="7 8">7578-1</strain>
    </source>
</reference>